<organism evidence="3 4">
    <name type="scientific">Puniceibacterium sediminis</name>
    <dbReference type="NCBI Taxonomy" id="1608407"/>
    <lineage>
        <taxon>Bacteria</taxon>
        <taxon>Pseudomonadati</taxon>
        <taxon>Pseudomonadota</taxon>
        <taxon>Alphaproteobacteria</taxon>
        <taxon>Rhodobacterales</taxon>
        <taxon>Paracoccaceae</taxon>
        <taxon>Puniceibacterium</taxon>
    </lineage>
</organism>
<dbReference type="RefSeq" id="WP_089273388.1">
    <property type="nucleotide sequence ID" value="NZ_FZNN01000025.1"/>
</dbReference>
<sequence>MTSNDTKRGVLLMVATTMVFSAQDAISRHLAGEYNVYMVVMVRYWFFAAFVMSLAARQAGGLRNAARTSQPLVQAFRGILLTAEIMVMVSAFVNLGLVESHAVFACYPLLIAALSGPVLGEHVGWRRWAAIAVGFVGVIIILQPDAGVFSPLAIIPLAAALMFALYGLLTRYVARKDTAATSFFWTGTVGSVLATAIGVFHWQGMSAPDWGWMALLCVTGAGGHFLLIKTYEAAEASAVQPFAYLQLPFAAAIGLTLFGETLRPNVAIGAAIIVAAGLFTLARARKKKHGL</sequence>
<feature type="transmembrane region" description="Helical" evidence="1">
    <location>
        <begin position="210"/>
        <end position="230"/>
    </location>
</feature>
<dbReference type="GO" id="GO:0016020">
    <property type="term" value="C:membrane"/>
    <property type="evidence" value="ECO:0007669"/>
    <property type="project" value="InterPro"/>
</dbReference>
<dbReference type="InterPro" id="IPR037185">
    <property type="entry name" value="EmrE-like"/>
</dbReference>
<evidence type="ECO:0000256" key="1">
    <source>
        <dbReference type="SAM" id="Phobius"/>
    </source>
</evidence>
<feature type="transmembrane region" description="Helical" evidence="1">
    <location>
        <begin position="127"/>
        <end position="143"/>
    </location>
</feature>
<dbReference type="Pfam" id="PF00892">
    <property type="entry name" value="EamA"/>
    <property type="match status" value="2"/>
</dbReference>
<feature type="domain" description="EamA" evidence="2">
    <location>
        <begin position="8"/>
        <end position="142"/>
    </location>
</feature>
<evidence type="ECO:0000313" key="4">
    <source>
        <dbReference type="Proteomes" id="UP000198417"/>
    </source>
</evidence>
<dbReference type="InterPro" id="IPR000620">
    <property type="entry name" value="EamA_dom"/>
</dbReference>
<dbReference type="PANTHER" id="PTHR22911:SF103">
    <property type="entry name" value="BLR2811 PROTEIN"/>
    <property type="match status" value="1"/>
</dbReference>
<reference evidence="3 4" key="1">
    <citation type="submission" date="2017-06" db="EMBL/GenBank/DDBJ databases">
        <authorList>
            <person name="Kim H.J."/>
            <person name="Triplett B.A."/>
        </authorList>
    </citation>
    <scope>NUCLEOTIDE SEQUENCE [LARGE SCALE GENOMIC DNA]</scope>
    <source>
        <strain evidence="3 4">DSM 29052</strain>
    </source>
</reference>
<feature type="transmembrane region" description="Helical" evidence="1">
    <location>
        <begin position="265"/>
        <end position="282"/>
    </location>
</feature>
<feature type="transmembrane region" description="Helical" evidence="1">
    <location>
        <begin position="34"/>
        <end position="55"/>
    </location>
</feature>
<dbReference type="EMBL" id="FZNN01000025">
    <property type="protein sequence ID" value="SNR79027.1"/>
    <property type="molecule type" value="Genomic_DNA"/>
</dbReference>
<keyword evidence="1" id="KW-0472">Membrane</keyword>
<feature type="transmembrane region" description="Helical" evidence="1">
    <location>
        <begin position="242"/>
        <end position="259"/>
    </location>
</feature>
<feature type="transmembrane region" description="Helical" evidence="1">
    <location>
        <begin position="75"/>
        <end position="95"/>
    </location>
</feature>
<keyword evidence="1" id="KW-0812">Transmembrane</keyword>
<dbReference type="PANTHER" id="PTHR22911">
    <property type="entry name" value="ACYL-MALONYL CONDENSING ENZYME-RELATED"/>
    <property type="match status" value="1"/>
</dbReference>
<protein>
    <submittedName>
        <fullName evidence="3">Permease of the drug/metabolite transporter (DMT) superfamily</fullName>
    </submittedName>
</protein>
<dbReference type="AlphaFoldDB" id="A0A238Z6H9"/>
<keyword evidence="4" id="KW-1185">Reference proteome</keyword>
<dbReference type="SUPFAM" id="SSF103481">
    <property type="entry name" value="Multidrug resistance efflux transporter EmrE"/>
    <property type="match status" value="2"/>
</dbReference>
<evidence type="ECO:0000259" key="2">
    <source>
        <dbReference type="Pfam" id="PF00892"/>
    </source>
</evidence>
<feature type="transmembrane region" description="Helical" evidence="1">
    <location>
        <begin position="181"/>
        <end position="204"/>
    </location>
</feature>
<evidence type="ECO:0000313" key="3">
    <source>
        <dbReference type="EMBL" id="SNR79027.1"/>
    </source>
</evidence>
<keyword evidence="1" id="KW-1133">Transmembrane helix</keyword>
<feature type="transmembrane region" description="Helical" evidence="1">
    <location>
        <begin position="149"/>
        <end position="169"/>
    </location>
</feature>
<gene>
    <name evidence="3" type="ORF">SAMN06265370_12512</name>
</gene>
<feature type="domain" description="EamA" evidence="2">
    <location>
        <begin position="157"/>
        <end position="280"/>
    </location>
</feature>
<name>A0A238Z6H9_9RHOB</name>
<dbReference type="OrthoDB" id="9807937at2"/>
<accession>A0A238Z6H9</accession>
<feature type="transmembrane region" description="Helical" evidence="1">
    <location>
        <begin position="101"/>
        <end position="120"/>
    </location>
</feature>
<dbReference type="Proteomes" id="UP000198417">
    <property type="component" value="Unassembled WGS sequence"/>
</dbReference>
<proteinExistence type="predicted"/>